<dbReference type="SUPFAM" id="SSF56112">
    <property type="entry name" value="Protein kinase-like (PK-like)"/>
    <property type="match status" value="1"/>
</dbReference>
<dbReference type="InterPro" id="IPR008271">
    <property type="entry name" value="Ser/Thr_kinase_AS"/>
</dbReference>
<evidence type="ECO:0000259" key="5">
    <source>
        <dbReference type="PROSITE" id="PS50006"/>
    </source>
</evidence>
<keyword evidence="8" id="KW-1185">Reference proteome</keyword>
<dbReference type="CDD" id="cd14014">
    <property type="entry name" value="STKc_PknB_like"/>
    <property type="match status" value="1"/>
</dbReference>
<dbReference type="CDD" id="cd00060">
    <property type="entry name" value="FHA"/>
    <property type="match status" value="1"/>
</dbReference>
<dbReference type="InterPro" id="IPR000719">
    <property type="entry name" value="Prot_kinase_dom"/>
</dbReference>
<dbReference type="EMBL" id="PISP01000006">
    <property type="protein sequence ID" value="PKD42467.1"/>
    <property type="molecule type" value="Genomic_DNA"/>
</dbReference>
<dbReference type="InterPro" id="IPR000253">
    <property type="entry name" value="FHA_dom"/>
</dbReference>
<dbReference type="GO" id="GO:0005524">
    <property type="term" value="F:ATP binding"/>
    <property type="evidence" value="ECO:0007669"/>
    <property type="project" value="UniProtKB-UniRule"/>
</dbReference>
<keyword evidence="3" id="KW-0694">RNA-binding</keyword>
<dbReference type="OrthoDB" id="9813021at2"/>
<keyword evidence="2 4" id="KW-0067">ATP-binding</keyword>
<evidence type="ECO:0000313" key="8">
    <source>
        <dbReference type="Proteomes" id="UP000233398"/>
    </source>
</evidence>
<evidence type="ECO:0000256" key="3">
    <source>
        <dbReference type="PROSITE-ProRule" id="PRU00182"/>
    </source>
</evidence>
<dbReference type="PROSITE" id="PS50889">
    <property type="entry name" value="S4"/>
    <property type="match status" value="1"/>
</dbReference>
<dbReference type="Gene3D" id="2.60.200.20">
    <property type="match status" value="1"/>
</dbReference>
<protein>
    <submittedName>
        <fullName evidence="7">Uncharacterized protein</fullName>
    </submittedName>
</protein>
<gene>
    <name evidence="7" type="ORF">CWD77_13695</name>
</gene>
<dbReference type="AlphaFoldDB" id="A0A2N0VE50"/>
<dbReference type="InterPro" id="IPR053235">
    <property type="entry name" value="Ser_Thr_kinase"/>
</dbReference>
<organism evidence="7 8">
    <name type="scientific">Rhodohalobacter barkolensis</name>
    <dbReference type="NCBI Taxonomy" id="2053187"/>
    <lineage>
        <taxon>Bacteria</taxon>
        <taxon>Pseudomonadati</taxon>
        <taxon>Balneolota</taxon>
        <taxon>Balneolia</taxon>
        <taxon>Balneolales</taxon>
        <taxon>Balneolaceae</taxon>
        <taxon>Rhodohalobacter</taxon>
    </lineage>
</organism>
<dbReference type="InterPro" id="IPR017441">
    <property type="entry name" value="Protein_kinase_ATP_BS"/>
</dbReference>
<evidence type="ECO:0000313" key="7">
    <source>
        <dbReference type="EMBL" id="PKD42467.1"/>
    </source>
</evidence>
<dbReference type="RefSeq" id="WP_101074151.1">
    <property type="nucleotide sequence ID" value="NZ_PISP01000006.1"/>
</dbReference>
<evidence type="ECO:0000259" key="6">
    <source>
        <dbReference type="PROSITE" id="PS50011"/>
    </source>
</evidence>
<dbReference type="PROSITE" id="PS00107">
    <property type="entry name" value="PROTEIN_KINASE_ATP"/>
    <property type="match status" value="1"/>
</dbReference>
<dbReference type="PROSITE" id="PS50006">
    <property type="entry name" value="FHA_DOMAIN"/>
    <property type="match status" value="1"/>
</dbReference>
<dbReference type="SMART" id="SM00220">
    <property type="entry name" value="S_TKc"/>
    <property type="match status" value="1"/>
</dbReference>
<keyword evidence="1 4" id="KW-0547">Nucleotide-binding</keyword>
<evidence type="ECO:0000256" key="4">
    <source>
        <dbReference type="PROSITE-ProRule" id="PRU10141"/>
    </source>
</evidence>
<comment type="caution">
    <text evidence="7">The sequence shown here is derived from an EMBL/GenBank/DDBJ whole genome shotgun (WGS) entry which is preliminary data.</text>
</comment>
<feature type="domain" description="Protein kinase" evidence="6">
    <location>
        <begin position="22"/>
        <end position="298"/>
    </location>
</feature>
<sequence>MSSPGVIHIDRGSKVASKKATYRVENELGEGGFGSVYQISDMENLYALKLTKMWTFMPHERIEFAKRFRQEYDYGSRITSPYIVRSHDFDMLEGNPFMVMDLCTGGNLRDLVGKTFGSQKLDEIAHGILMGLKDLHDEGIIHRDIKPENILFDENRVPKLADFGISASIKKRHTVANFMGHAKEVFATGTYSPPEQIDPKQAMKVMGPSNDVYAFGAMMYELITGGRLPFGPFEEFMKDMAAYEQKKKEEKWDRAALEKSSPDQKWVEIISRCIRYRPEDRFGTIDEVLSVLGYQPVREEPGPEVYPQSDWVLRVQNGEEIGREYHLTNLKNSKSAGVLTIGWFNTENPFSNDIGIAEYFTEYISNFHATLEYNSDDYHWYIRDGQWREKGGVPGWYRSTNGVLVQGSRIDEGGKKLKPGDIIAIGDTTLKVVINQK</sequence>
<name>A0A2N0VE50_9BACT</name>
<dbReference type="InterPro" id="IPR011009">
    <property type="entry name" value="Kinase-like_dom_sf"/>
</dbReference>
<dbReference type="SUPFAM" id="SSF49879">
    <property type="entry name" value="SMAD/FHA domain"/>
    <property type="match status" value="1"/>
</dbReference>
<dbReference type="GO" id="GO:0004674">
    <property type="term" value="F:protein serine/threonine kinase activity"/>
    <property type="evidence" value="ECO:0007669"/>
    <property type="project" value="TreeGrafter"/>
</dbReference>
<feature type="domain" description="FHA" evidence="5">
    <location>
        <begin position="339"/>
        <end position="410"/>
    </location>
</feature>
<dbReference type="Proteomes" id="UP000233398">
    <property type="component" value="Unassembled WGS sequence"/>
</dbReference>
<dbReference type="Gene3D" id="1.10.510.10">
    <property type="entry name" value="Transferase(Phosphotransferase) domain 1"/>
    <property type="match status" value="1"/>
</dbReference>
<reference evidence="7 8" key="1">
    <citation type="submission" date="2017-11" db="EMBL/GenBank/DDBJ databases">
        <title>Rhodohalobacter 15182 sp. nov., isolated from a salt lake.</title>
        <authorList>
            <person name="Han S."/>
        </authorList>
    </citation>
    <scope>NUCLEOTIDE SEQUENCE [LARGE SCALE GENOMIC DNA]</scope>
    <source>
        <strain evidence="7 8">15182</strain>
    </source>
</reference>
<dbReference type="GO" id="GO:0005737">
    <property type="term" value="C:cytoplasm"/>
    <property type="evidence" value="ECO:0007669"/>
    <property type="project" value="TreeGrafter"/>
</dbReference>
<dbReference type="PROSITE" id="PS50011">
    <property type="entry name" value="PROTEIN_KINASE_DOM"/>
    <property type="match status" value="1"/>
</dbReference>
<dbReference type="GO" id="GO:0003723">
    <property type="term" value="F:RNA binding"/>
    <property type="evidence" value="ECO:0007669"/>
    <property type="project" value="UniProtKB-KW"/>
</dbReference>
<dbReference type="Pfam" id="PF00498">
    <property type="entry name" value="FHA"/>
    <property type="match status" value="1"/>
</dbReference>
<dbReference type="InterPro" id="IPR008984">
    <property type="entry name" value="SMAD_FHA_dom_sf"/>
</dbReference>
<evidence type="ECO:0000256" key="2">
    <source>
        <dbReference type="ARBA" id="ARBA00022840"/>
    </source>
</evidence>
<dbReference type="PROSITE" id="PS00108">
    <property type="entry name" value="PROTEIN_KINASE_ST"/>
    <property type="match status" value="1"/>
</dbReference>
<evidence type="ECO:0000256" key="1">
    <source>
        <dbReference type="ARBA" id="ARBA00022741"/>
    </source>
</evidence>
<proteinExistence type="predicted"/>
<feature type="binding site" evidence="4">
    <location>
        <position position="49"/>
    </location>
    <ligand>
        <name>ATP</name>
        <dbReference type="ChEBI" id="CHEBI:30616"/>
    </ligand>
</feature>
<accession>A0A2N0VE50</accession>
<dbReference type="Pfam" id="PF00069">
    <property type="entry name" value="Pkinase"/>
    <property type="match status" value="1"/>
</dbReference>
<dbReference type="PANTHER" id="PTHR24361">
    <property type="entry name" value="MITOGEN-ACTIVATED KINASE KINASE KINASE"/>
    <property type="match status" value="1"/>
</dbReference>